<name>A0ABC8QVP6_9AQUA</name>
<sequence length="85" mass="9770">MVLYSTGTWVSEMSRMSLVLEYPHPDWIGAETNQDMDNALRTACNVIVPPHKSSPWLSMYVGRSWRSARPHKNYRKFVSSDPPDS</sequence>
<gene>
    <name evidence="1" type="ORF">ILEXP_LOCUS3823</name>
    <name evidence="2" type="ORF">ILEXP_LOCUS57716</name>
</gene>
<comment type="caution">
    <text evidence="1">The sequence shown here is derived from an EMBL/GenBank/DDBJ whole genome shotgun (WGS) entry which is preliminary data.</text>
</comment>
<reference evidence="1 3" key="1">
    <citation type="submission" date="2024-02" db="EMBL/GenBank/DDBJ databases">
        <authorList>
            <person name="Vignale AGUSTIN F."/>
            <person name="Sosa J E."/>
            <person name="Modenutti C."/>
        </authorList>
    </citation>
    <scope>NUCLEOTIDE SEQUENCE [LARGE SCALE GENOMIC DNA]</scope>
</reference>
<dbReference type="Proteomes" id="UP001642360">
    <property type="component" value="Unassembled WGS sequence"/>
</dbReference>
<protein>
    <submittedName>
        <fullName evidence="1">Uncharacterized protein</fullName>
    </submittedName>
</protein>
<accession>A0ABC8QVP6</accession>
<keyword evidence="3" id="KW-1185">Reference proteome</keyword>
<proteinExistence type="predicted"/>
<evidence type="ECO:0000313" key="2">
    <source>
        <dbReference type="EMBL" id="CAK9187207.1"/>
    </source>
</evidence>
<evidence type="ECO:0000313" key="1">
    <source>
        <dbReference type="EMBL" id="CAK9136816.1"/>
    </source>
</evidence>
<dbReference type="EMBL" id="CAUOFW020009847">
    <property type="protein sequence ID" value="CAK9187207.1"/>
    <property type="molecule type" value="Genomic_DNA"/>
</dbReference>
<evidence type="ECO:0000313" key="3">
    <source>
        <dbReference type="Proteomes" id="UP001642360"/>
    </source>
</evidence>
<dbReference type="AlphaFoldDB" id="A0ABC8QVP6"/>
<organism evidence="1 3">
    <name type="scientific">Ilex paraguariensis</name>
    <name type="common">yerba mate</name>
    <dbReference type="NCBI Taxonomy" id="185542"/>
    <lineage>
        <taxon>Eukaryota</taxon>
        <taxon>Viridiplantae</taxon>
        <taxon>Streptophyta</taxon>
        <taxon>Embryophyta</taxon>
        <taxon>Tracheophyta</taxon>
        <taxon>Spermatophyta</taxon>
        <taxon>Magnoliopsida</taxon>
        <taxon>eudicotyledons</taxon>
        <taxon>Gunneridae</taxon>
        <taxon>Pentapetalae</taxon>
        <taxon>asterids</taxon>
        <taxon>campanulids</taxon>
        <taxon>Aquifoliales</taxon>
        <taxon>Aquifoliaceae</taxon>
        <taxon>Ilex</taxon>
    </lineage>
</organism>
<dbReference type="EMBL" id="CAUOFW020000781">
    <property type="protein sequence ID" value="CAK9136816.1"/>
    <property type="molecule type" value="Genomic_DNA"/>
</dbReference>